<protein>
    <submittedName>
        <fullName evidence="1">Uncharacterized protein</fullName>
    </submittedName>
</protein>
<gene>
    <name evidence="1" type="ORF">EV356DRAFT_503860</name>
</gene>
<proteinExistence type="predicted"/>
<evidence type="ECO:0000313" key="2">
    <source>
        <dbReference type="Proteomes" id="UP000800092"/>
    </source>
</evidence>
<dbReference type="AlphaFoldDB" id="A0A6A6H617"/>
<dbReference type="EMBL" id="ML991808">
    <property type="protein sequence ID" value="KAF2233268.1"/>
    <property type="molecule type" value="Genomic_DNA"/>
</dbReference>
<organism evidence="1 2">
    <name type="scientific">Viridothelium virens</name>
    <name type="common">Speckled blister lichen</name>
    <name type="synonym">Trypethelium virens</name>
    <dbReference type="NCBI Taxonomy" id="1048519"/>
    <lineage>
        <taxon>Eukaryota</taxon>
        <taxon>Fungi</taxon>
        <taxon>Dikarya</taxon>
        <taxon>Ascomycota</taxon>
        <taxon>Pezizomycotina</taxon>
        <taxon>Dothideomycetes</taxon>
        <taxon>Dothideomycetes incertae sedis</taxon>
        <taxon>Trypetheliales</taxon>
        <taxon>Trypetheliaceae</taxon>
        <taxon>Viridothelium</taxon>
    </lineage>
</organism>
<name>A0A6A6H617_VIRVR</name>
<sequence length="112" mass="13899">MEWYLSWENLFQPGWSRSLWAAKRRRHPYNRDKEIQEATDEGWRRQLQIVEDEDRRMEAKWNAKVIARQLPPYPESMQDMYPPNHYMDEEGNWIEFDTKPMYELLDFVLLLF</sequence>
<reference evidence="1" key="1">
    <citation type="journal article" date="2020" name="Stud. Mycol.">
        <title>101 Dothideomycetes genomes: a test case for predicting lifestyles and emergence of pathogens.</title>
        <authorList>
            <person name="Haridas S."/>
            <person name="Albert R."/>
            <person name="Binder M."/>
            <person name="Bloem J."/>
            <person name="Labutti K."/>
            <person name="Salamov A."/>
            <person name="Andreopoulos B."/>
            <person name="Baker S."/>
            <person name="Barry K."/>
            <person name="Bills G."/>
            <person name="Bluhm B."/>
            <person name="Cannon C."/>
            <person name="Castanera R."/>
            <person name="Culley D."/>
            <person name="Daum C."/>
            <person name="Ezra D."/>
            <person name="Gonzalez J."/>
            <person name="Henrissat B."/>
            <person name="Kuo A."/>
            <person name="Liang C."/>
            <person name="Lipzen A."/>
            <person name="Lutzoni F."/>
            <person name="Magnuson J."/>
            <person name="Mondo S."/>
            <person name="Nolan M."/>
            <person name="Ohm R."/>
            <person name="Pangilinan J."/>
            <person name="Park H.-J."/>
            <person name="Ramirez L."/>
            <person name="Alfaro M."/>
            <person name="Sun H."/>
            <person name="Tritt A."/>
            <person name="Yoshinaga Y."/>
            <person name="Zwiers L.-H."/>
            <person name="Turgeon B."/>
            <person name="Goodwin S."/>
            <person name="Spatafora J."/>
            <person name="Crous P."/>
            <person name="Grigoriev I."/>
        </authorList>
    </citation>
    <scope>NUCLEOTIDE SEQUENCE</scope>
    <source>
        <strain evidence="1">Tuck. ex Michener</strain>
    </source>
</reference>
<dbReference type="Proteomes" id="UP000800092">
    <property type="component" value="Unassembled WGS sequence"/>
</dbReference>
<keyword evidence="2" id="KW-1185">Reference proteome</keyword>
<accession>A0A6A6H617</accession>
<evidence type="ECO:0000313" key="1">
    <source>
        <dbReference type="EMBL" id="KAF2233268.1"/>
    </source>
</evidence>